<dbReference type="GO" id="GO:0005975">
    <property type="term" value="P:carbohydrate metabolic process"/>
    <property type="evidence" value="ECO:0007669"/>
    <property type="project" value="InterPro"/>
</dbReference>
<dbReference type="Gene3D" id="3.20.20.80">
    <property type="entry name" value="Glycosidases"/>
    <property type="match status" value="1"/>
</dbReference>
<comment type="caution">
    <text evidence="8">The sequence shown here is derived from an EMBL/GenBank/DDBJ whole genome shotgun (WGS) entry which is preliminary data.</text>
</comment>
<evidence type="ECO:0000256" key="1">
    <source>
        <dbReference type="ARBA" id="ARBA00009809"/>
    </source>
</evidence>
<feature type="active site" description="Proton donor" evidence="4">
    <location>
        <position position="218"/>
    </location>
</feature>
<feature type="active site" description="Nucleophile" evidence="4">
    <location>
        <position position="295"/>
    </location>
</feature>
<dbReference type="Proteomes" id="UP000198287">
    <property type="component" value="Unassembled WGS sequence"/>
</dbReference>
<dbReference type="InterPro" id="IPR008979">
    <property type="entry name" value="Galactose-bd-like_sf"/>
</dbReference>
<accession>A0A226F1T8</accession>
<dbReference type="Gene3D" id="2.60.120.260">
    <property type="entry name" value="Galactose-binding domain-like"/>
    <property type="match status" value="2"/>
</dbReference>
<comment type="similarity">
    <text evidence="1 5">Belongs to the glycosyl hydrolase 35 family.</text>
</comment>
<evidence type="ECO:0000256" key="3">
    <source>
        <dbReference type="ARBA" id="ARBA00023295"/>
    </source>
</evidence>
<gene>
    <name evidence="8" type="ORF">Fcan01_01845</name>
</gene>
<name>A0A226F1T8_FOLCA</name>
<dbReference type="Pfam" id="PF21467">
    <property type="entry name" value="BetaGal_gal-bd"/>
    <property type="match status" value="1"/>
</dbReference>
<evidence type="ECO:0000256" key="5">
    <source>
        <dbReference type="RuleBase" id="RU003679"/>
    </source>
</evidence>
<evidence type="ECO:0000256" key="2">
    <source>
        <dbReference type="ARBA" id="ARBA00022801"/>
    </source>
</evidence>
<feature type="domain" description="Glycoside hydrolase 35 catalytic" evidence="6">
    <location>
        <begin position="74"/>
        <end position="383"/>
    </location>
</feature>
<dbReference type="PANTHER" id="PTHR23421">
    <property type="entry name" value="BETA-GALACTOSIDASE RELATED"/>
    <property type="match status" value="1"/>
</dbReference>
<evidence type="ECO:0000313" key="9">
    <source>
        <dbReference type="Proteomes" id="UP000198287"/>
    </source>
</evidence>
<keyword evidence="9" id="KW-1185">Reference proteome</keyword>
<dbReference type="STRING" id="158441.A0A226F1T8"/>
<dbReference type="Pfam" id="PF01301">
    <property type="entry name" value="Glyco_hydro_35"/>
    <property type="match status" value="1"/>
</dbReference>
<reference evidence="8 9" key="1">
    <citation type="submission" date="2015-12" db="EMBL/GenBank/DDBJ databases">
        <title>The genome of Folsomia candida.</title>
        <authorList>
            <person name="Faddeeva A."/>
            <person name="Derks M.F."/>
            <person name="Anvar Y."/>
            <person name="Smit S."/>
            <person name="Van Straalen N."/>
            <person name="Roelofs D."/>
        </authorList>
    </citation>
    <scope>NUCLEOTIDE SEQUENCE [LARGE SCALE GENOMIC DNA]</scope>
    <source>
        <strain evidence="8 9">VU population</strain>
        <tissue evidence="8">Whole body</tissue>
    </source>
</reference>
<proteinExistence type="inferred from homology"/>
<dbReference type="OrthoDB" id="1657402at2759"/>
<keyword evidence="3" id="KW-0326">Glycosidase</keyword>
<keyword evidence="2" id="KW-0378">Hydrolase</keyword>
<dbReference type="GO" id="GO:0004565">
    <property type="term" value="F:beta-galactosidase activity"/>
    <property type="evidence" value="ECO:0007669"/>
    <property type="project" value="InterPro"/>
</dbReference>
<dbReference type="SUPFAM" id="SSF49785">
    <property type="entry name" value="Galactose-binding domain-like"/>
    <property type="match status" value="1"/>
</dbReference>
<dbReference type="InterPro" id="IPR026283">
    <property type="entry name" value="B-gal_1-like"/>
</dbReference>
<evidence type="ECO:0000259" key="6">
    <source>
        <dbReference type="Pfam" id="PF01301"/>
    </source>
</evidence>
<evidence type="ECO:0000256" key="4">
    <source>
        <dbReference type="PIRSR" id="PIRSR006336-1"/>
    </source>
</evidence>
<dbReference type="PIRSF" id="PIRSF006336">
    <property type="entry name" value="B-gal"/>
    <property type="match status" value="1"/>
</dbReference>
<dbReference type="InterPro" id="IPR031330">
    <property type="entry name" value="Gly_Hdrlase_35_cat"/>
</dbReference>
<protein>
    <submittedName>
        <fullName evidence="8">Beta-galactosidase-1-like protein 3</fullName>
    </submittedName>
</protein>
<dbReference type="AlphaFoldDB" id="A0A226F1T8"/>
<dbReference type="EMBL" id="LNIX01000001">
    <property type="protein sequence ID" value="OXA63320.1"/>
    <property type="molecule type" value="Genomic_DNA"/>
</dbReference>
<dbReference type="OMA" id="KDYMPYV"/>
<feature type="domain" description="Beta-galactosidase galactose-binding" evidence="7">
    <location>
        <begin position="595"/>
        <end position="652"/>
    </location>
</feature>
<evidence type="ECO:0000313" key="8">
    <source>
        <dbReference type="EMBL" id="OXA63320.1"/>
    </source>
</evidence>
<dbReference type="InterPro" id="IPR017853">
    <property type="entry name" value="GH"/>
</dbReference>
<evidence type="ECO:0000259" key="7">
    <source>
        <dbReference type="Pfam" id="PF21467"/>
    </source>
</evidence>
<dbReference type="PRINTS" id="PR00742">
    <property type="entry name" value="GLHYDRLASE35"/>
</dbReference>
<dbReference type="InterPro" id="IPR048913">
    <property type="entry name" value="BetaGal_gal-bd"/>
</dbReference>
<sequence length="681" mass="77098">MENGNPGLLSSWCDSDGSFVEVKALPLESNPSPKLTWKQESAMMFTVVASQGPTVYEYFANTANLTGLVAENREFTLNGRQIRIISGAIHYFRIHPALWRDRLRKLRAIGANCVETYVPWNLHEPRRGEFDFGNGTNDFSEFLNVRRYIEMAKEEDLLVLFRPGLPSWLQTDPNMRVRENYEPYLDRVKIFLDALLPQVADLEFTRGGAIIGVQIENEYNSFNPKSKEYLEFIRQSFLENGLESLFFTSDNSFGGDGMGGTLDGILQTANFQSNPDSILSRLLEVQPDKPLMAMEFWSGWFNHWFDDSKAGSDPQQFQGVLETMFRTYNSSVNFYMFHGGTNFGFMAGANNIGEPPYILSDITSYDYDALISEAGDYTTKYEFAAVLINQYESPKLGRPQRPLESQKTAYPTLGLQRYLTYTDIIDRVPASHMVTMDKPVSMELLPINDGNGQSYGYIVYRKNSTINAGDRYKASWPRDFAILLTDGDLIDTGFTNDQPEYWLNSIKEFSLNVTNNGEHIVDLMVENIARTNFGGRGDFVQQKGIAEIHQSKIEINDQEIQGVEMIALEFKNDWVKGLQNWRNSSEGPGMRAPCLIQSTLTITGEPADTFLDMTNWHKGIVFVNGFNIGRYFKVGPQQTLYIPSPLLNTGDNAITIFEQLELASEIRFTNVPNLGRTGKVA</sequence>
<organism evidence="8 9">
    <name type="scientific">Folsomia candida</name>
    <name type="common">Springtail</name>
    <dbReference type="NCBI Taxonomy" id="158441"/>
    <lineage>
        <taxon>Eukaryota</taxon>
        <taxon>Metazoa</taxon>
        <taxon>Ecdysozoa</taxon>
        <taxon>Arthropoda</taxon>
        <taxon>Hexapoda</taxon>
        <taxon>Collembola</taxon>
        <taxon>Entomobryomorpha</taxon>
        <taxon>Isotomoidea</taxon>
        <taxon>Isotomidae</taxon>
        <taxon>Proisotominae</taxon>
        <taxon>Folsomia</taxon>
    </lineage>
</organism>
<dbReference type="SUPFAM" id="SSF51445">
    <property type="entry name" value="(Trans)glycosidases"/>
    <property type="match status" value="1"/>
</dbReference>
<dbReference type="InterPro" id="IPR001944">
    <property type="entry name" value="Glycoside_Hdrlase_35"/>
</dbReference>